<dbReference type="AlphaFoldDB" id="A0A2G6KIZ2"/>
<comment type="caution">
    <text evidence="3">The sequence shown here is derived from an EMBL/GenBank/DDBJ whole genome shotgun (WGS) entry which is preliminary data.</text>
</comment>
<keyword evidence="3" id="KW-0378">Hydrolase</keyword>
<sequence>MKTTLVTDDVYRLSANISSEILFEGIWPLPYGVSMNSYIVKGRECAIIDGVCGWDGVPETLYAQLDEMEMTPQDIRYVILNHLEPDHTGWLESFKALSQDFTVYTSPKGIELAKAFYGIEQEFQAVRSGDVLDLGNGKQLVFEEIPNVHWPETIATFEPASGTLFPCDAFGSFGAVTDTPYDDQLSDENFQLYERETLRYYANIVAKFSASVQKALLKVEKLDVNIIAPAHGIVWRKDPQRIIELYRKYANYAKGKAEPYVTVIWGSMYGNTQHAVEWVVKGLESEGIRTIVHQVPQAHVSEILASAWESTGIVLGMPTYEYNMFAPMANVLDDLGRKRVVKKRAFRFGSYGWSGGAQKELDEIMGRWKMNWDFLDPVEFRGLPRQEDLEKIFAQSARLARDVKQEFQSLSADEVNT</sequence>
<evidence type="ECO:0000259" key="2">
    <source>
        <dbReference type="PROSITE" id="PS50902"/>
    </source>
</evidence>
<dbReference type="EMBL" id="PDSK01000046">
    <property type="protein sequence ID" value="PIE35340.1"/>
    <property type="molecule type" value="Genomic_DNA"/>
</dbReference>
<evidence type="ECO:0000313" key="4">
    <source>
        <dbReference type="Proteomes" id="UP000230821"/>
    </source>
</evidence>
<dbReference type="PIRSF" id="PIRSF005243">
    <property type="entry name" value="ROO"/>
    <property type="match status" value="1"/>
</dbReference>
<dbReference type="SUPFAM" id="SSF52218">
    <property type="entry name" value="Flavoproteins"/>
    <property type="match status" value="1"/>
</dbReference>
<dbReference type="InterPro" id="IPR001279">
    <property type="entry name" value="Metallo-B-lactamas"/>
</dbReference>
<dbReference type="Gene3D" id="3.40.50.360">
    <property type="match status" value="1"/>
</dbReference>
<comment type="similarity">
    <text evidence="1">In the N-terminal section; belongs to the zinc metallo-hydrolase group 3 family.</text>
</comment>
<dbReference type="PANTHER" id="PTHR43717:SF1">
    <property type="entry name" value="ANAEROBIC NITRIC OXIDE REDUCTASE FLAVORUBREDOXIN"/>
    <property type="match status" value="1"/>
</dbReference>
<dbReference type="SUPFAM" id="SSF56281">
    <property type="entry name" value="Metallo-hydrolase/oxidoreductase"/>
    <property type="match status" value="1"/>
</dbReference>
<gene>
    <name evidence="3" type="ORF">CSA56_04490</name>
</gene>
<dbReference type="PROSITE" id="PS50902">
    <property type="entry name" value="FLAVODOXIN_LIKE"/>
    <property type="match status" value="1"/>
</dbReference>
<dbReference type="Proteomes" id="UP000230821">
    <property type="component" value="Unassembled WGS sequence"/>
</dbReference>
<dbReference type="InterPro" id="IPR029039">
    <property type="entry name" value="Flavoprotein-like_sf"/>
</dbReference>
<dbReference type="InterPro" id="IPR036866">
    <property type="entry name" value="RibonucZ/Hydroxyglut_hydro"/>
</dbReference>
<proteinExistence type="inferred from homology"/>
<organism evidence="3 4">
    <name type="scientific">candidate division KSB3 bacterium</name>
    <dbReference type="NCBI Taxonomy" id="2044937"/>
    <lineage>
        <taxon>Bacteria</taxon>
        <taxon>candidate division KSB3</taxon>
    </lineage>
</organism>
<dbReference type="GO" id="GO:0016491">
    <property type="term" value="F:oxidoreductase activity"/>
    <property type="evidence" value="ECO:0007669"/>
    <property type="project" value="InterPro"/>
</dbReference>
<name>A0A2G6KIZ2_9BACT</name>
<protein>
    <submittedName>
        <fullName evidence="3">MBL fold metallo-hydrolase</fullName>
    </submittedName>
</protein>
<evidence type="ECO:0000313" key="3">
    <source>
        <dbReference type="EMBL" id="PIE35340.1"/>
    </source>
</evidence>
<dbReference type="GO" id="GO:0046872">
    <property type="term" value="F:metal ion binding"/>
    <property type="evidence" value="ECO:0007669"/>
    <property type="project" value="InterPro"/>
</dbReference>
<dbReference type="Pfam" id="PF00258">
    <property type="entry name" value="Flavodoxin_1"/>
    <property type="match status" value="1"/>
</dbReference>
<reference evidence="3 4" key="1">
    <citation type="submission" date="2017-10" db="EMBL/GenBank/DDBJ databases">
        <title>Novel microbial diversity and functional potential in the marine mammal oral microbiome.</title>
        <authorList>
            <person name="Dudek N.K."/>
            <person name="Sun C.L."/>
            <person name="Burstein D."/>
            <person name="Kantor R.S."/>
            <person name="Aliaga Goltsman D.S."/>
            <person name="Bik E.M."/>
            <person name="Thomas B.C."/>
            <person name="Banfield J.F."/>
            <person name="Relman D.A."/>
        </authorList>
    </citation>
    <scope>NUCLEOTIDE SEQUENCE [LARGE SCALE GENOMIC DNA]</scope>
    <source>
        <strain evidence="3">DOLJORAL78_47_16</strain>
    </source>
</reference>
<dbReference type="Gene3D" id="3.60.15.10">
    <property type="entry name" value="Ribonuclease Z/Hydroxyacylglutathione hydrolase-like"/>
    <property type="match status" value="1"/>
</dbReference>
<dbReference type="GO" id="GO:0010181">
    <property type="term" value="F:FMN binding"/>
    <property type="evidence" value="ECO:0007669"/>
    <property type="project" value="InterPro"/>
</dbReference>
<dbReference type="InterPro" id="IPR016440">
    <property type="entry name" value="Rubredoxin-O_OxRdtase"/>
</dbReference>
<dbReference type="GO" id="GO:0016787">
    <property type="term" value="F:hydrolase activity"/>
    <property type="evidence" value="ECO:0007669"/>
    <property type="project" value="UniProtKB-KW"/>
</dbReference>
<dbReference type="InterPro" id="IPR045761">
    <property type="entry name" value="ODP_dom"/>
</dbReference>
<dbReference type="CDD" id="cd07709">
    <property type="entry name" value="flavodiiron_proteins_MBL-fold"/>
    <property type="match status" value="1"/>
</dbReference>
<dbReference type="GO" id="GO:0009055">
    <property type="term" value="F:electron transfer activity"/>
    <property type="evidence" value="ECO:0007669"/>
    <property type="project" value="InterPro"/>
</dbReference>
<feature type="domain" description="Flavodoxin-like" evidence="2">
    <location>
        <begin position="261"/>
        <end position="400"/>
    </location>
</feature>
<dbReference type="SMART" id="SM00849">
    <property type="entry name" value="Lactamase_B"/>
    <property type="match status" value="1"/>
</dbReference>
<evidence type="ECO:0000256" key="1">
    <source>
        <dbReference type="ARBA" id="ARBA00007121"/>
    </source>
</evidence>
<dbReference type="Pfam" id="PF19583">
    <property type="entry name" value="ODP"/>
    <property type="match status" value="1"/>
</dbReference>
<accession>A0A2G6KIZ2</accession>
<dbReference type="PANTHER" id="PTHR43717">
    <property type="entry name" value="ANAEROBIC NITRIC OXIDE REDUCTASE FLAVORUBREDOXIN"/>
    <property type="match status" value="1"/>
</dbReference>
<dbReference type="InterPro" id="IPR008254">
    <property type="entry name" value="Flavodoxin/NO_synth"/>
</dbReference>